<name>A0A8S3TFJ2_MYTED</name>
<organism evidence="4 5">
    <name type="scientific">Mytilus edulis</name>
    <name type="common">Blue mussel</name>
    <dbReference type="NCBI Taxonomy" id="6550"/>
    <lineage>
        <taxon>Eukaryota</taxon>
        <taxon>Metazoa</taxon>
        <taxon>Spiralia</taxon>
        <taxon>Lophotrochozoa</taxon>
        <taxon>Mollusca</taxon>
        <taxon>Bivalvia</taxon>
        <taxon>Autobranchia</taxon>
        <taxon>Pteriomorphia</taxon>
        <taxon>Mytilida</taxon>
        <taxon>Mytiloidea</taxon>
        <taxon>Mytilidae</taxon>
        <taxon>Mytilinae</taxon>
        <taxon>Mytilus</taxon>
    </lineage>
</organism>
<evidence type="ECO:0000256" key="2">
    <source>
        <dbReference type="SAM" id="MobiDB-lite"/>
    </source>
</evidence>
<reference evidence="4" key="1">
    <citation type="submission" date="2021-03" db="EMBL/GenBank/DDBJ databases">
        <authorList>
            <person name="Bekaert M."/>
        </authorList>
    </citation>
    <scope>NUCLEOTIDE SEQUENCE</scope>
</reference>
<dbReference type="AlphaFoldDB" id="A0A8S3TFJ2"/>
<evidence type="ECO:0000313" key="5">
    <source>
        <dbReference type="Proteomes" id="UP000683360"/>
    </source>
</evidence>
<feature type="domain" description="PDZ" evidence="3">
    <location>
        <begin position="97"/>
        <end position="171"/>
    </location>
</feature>
<gene>
    <name evidence="4" type="ORF">MEDL_45026</name>
</gene>
<sequence length="227" mass="25615">MKSQRKVQVGTKGRSEKIRTYNFPQNRVTDHRIHHTSNIQGILSGEDVLDELINQLHEESRKETLIEMLQEFDSKGSFEKLILLKAANTDGMNSENDIIITRQQNGTFGFTVKSSKDGCFIDSQAEHCGKLQGDKIIAVNGKDVRSLEHNEIVTLIKESRETVSIRLIHPGKMSNAQFAKDISNKGRTTDEQQMASSLEHGRHQEDNNATTISKPRKQSESPNVLNF</sequence>
<keyword evidence="5" id="KW-1185">Reference proteome</keyword>
<dbReference type="PANTHER" id="PTHR43804">
    <property type="entry name" value="LD18447P"/>
    <property type="match status" value="1"/>
</dbReference>
<dbReference type="PANTHER" id="PTHR43804:SF7">
    <property type="entry name" value="LD18447P"/>
    <property type="match status" value="1"/>
</dbReference>
<dbReference type="OrthoDB" id="2019491at2759"/>
<dbReference type="InterPro" id="IPR045853">
    <property type="entry name" value="Pep_chain_release_fac_I_sf"/>
</dbReference>
<keyword evidence="1" id="KW-0488">Methylation</keyword>
<dbReference type="SUPFAM" id="SSF50156">
    <property type="entry name" value="PDZ domain-like"/>
    <property type="match status" value="1"/>
</dbReference>
<dbReference type="EMBL" id="CAJPWZ010002175">
    <property type="protein sequence ID" value="CAG2232278.1"/>
    <property type="molecule type" value="Genomic_DNA"/>
</dbReference>
<proteinExistence type="predicted"/>
<protein>
    <submittedName>
        <fullName evidence="4">PrfA</fullName>
    </submittedName>
</protein>
<dbReference type="SUPFAM" id="SSF75620">
    <property type="entry name" value="Release factor"/>
    <property type="match status" value="1"/>
</dbReference>
<feature type="region of interest" description="Disordered" evidence="2">
    <location>
        <begin position="187"/>
        <end position="227"/>
    </location>
</feature>
<dbReference type="InterPro" id="IPR050057">
    <property type="entry name" value="Prokaryotic/Mito_RF"/>
</dbReference>
<dbReference type="InterPro" id="IPR001478">
    <property type="entry name" value="PDZ"/>
</dbReference>
<dbReference type="Proteomes" id="UP000683360">
    <property type="component" value="Unassembled WGS sequence"/>
</dbReference>
<dbReference type="InterPro" id="IPR036034">
    <property type="entry name" value="PDZ_sf"/>
</dbReference>
<dbReference type="SMART" id="SM00228">
    <property type="entry name" value="PDZ"/>
    <property type="match status" value="1"/>
</dbReference>
<dbReference type="PROSITE" id="PS50106">
    <property type="entry name" value="PDZ"/>
    <property type="match status" value="1"/>
</dbReference>
<accession>A0A8S3TFJ2</accession>
<evidence type="ECO:0000256" key="1">
    <source>
        <dbReference type="ARBA" id="ARBA00022481"/>
    </source>
</evidence>
<dbReference type="Gene3D" id="3.30.70.1660">
    <property type="match status" value="1"/>
</dbReference>
<comment type="caution">
    <text evidence="4">The sequence shown here is derived from an EMBL/GenBank/DDBJ whole genome shotgun (WGS) entry which is preliminary data.</text>
</comment>
<evidence type="ECO:0000313" key="4">
    <source>
        <dbReference type="EMBL" id="CAG2232278.1"/>
    </source>
</evidence>
<dbReference type="Pfam" id="PF00595">
    <property type="entry name" value="PDZ"/>
    <property type="match status" value="1"/>
</dbReference>
<dbReference type="Gene3D" id="2.30.42.10">
    <property type="match status" value="1"/>
</dbReference>
<evidence type="ECO:0000259" key="3">
    <source>
        <dbReference type="PROSITE" id="PS50106"/>
    </source>
</evidence>